<dbReference type="EMBL" id="MPKY01000001">
    <property type="protein sequence ID" value="OJS98928.1"/>
    <property type="molecule type" value="Genomic_DNA"/>
</dbReference>
<evidence type="ECO:0000256" key="1">
    <source>
        <dbReference type="SAM" id="Phobius"/>
    </source>
</evidence>
<keyword evidence="1" id="KW-1133">Transmembrane helix</keyword>
<name>A0A1M2UUA5_MARNT</name>
<proteinExistence type="predicted"/>
<comment type="caution">
    <text evidence="2">The sequence shown here is derived from an EMBL/GenBank/DDBJ whole genome shotgun (WGS) entry which is preliminary data.</text>
</comment>
<feature type="transmembrane region" description="Helical" evidence="1">
    <location>
        <begin position="105"/>
        <end position="127"/>
    </location>
</feature>
<evidence type="ECO:0000313" key="3">
    <source>
        <dbReference type="Proteomes" id="UP000183986"/>
    </source>
</evidence>
<dbReference type="AlphaFoldDB" id="A0A1M2UUA5"/>
<sequence length="305" mass="35394">MDLAFQRLPWGGTHNPIMPNTIEVQLTYARLYENDAESGFPWDDTTYLIGNGFLRGLQGFLYILYMSVGVGLIASLAGLAIAIISLIIYHQNISDFIDLIDSVKYYFGILLGFYFGGKYGRILIAWISEKRQRANPTGLYRREGLVRIEKGKAVFEAPFIEFDAYLVHSPSGRGGRYFNLLLQHRYSKHQLWMKGLLTDAMDQKEVYAYWEMIQQFMDVSRPLPDVPIFEPFRHRDPVTAEWDQRTGRDPFKWRKISPESWRKHHEQTYRERLRATNFHQACILDAHIQGRGLPLPDQPQGAMLA</sequence>
<reference evidence="2" key="1">
    <citation type="submission" date="2016-11" db="EMBL/GenBank/DDBJ databases">
        <title>Draft Genome Sequence of Marinobacter hydrocarbonoclasticus strain STW2, a polyaromatic aromatic hydrocarbon degrading and denitrifying bacterium from rhizosphere of Seagrass Enhalus acodoides.</title>
        <authorList>
            <person name="Ling J."/>
            <person name="Dong J."/>
        </authorList>
    </citation>
    <scope>NUCLEOTIDE SEQUENCE [LARGE SCALE GENOMIC DNA]</scope>
    <source>
        <strain evidence="2">STW2</strain>
    </source>
</reference>
<keyword evidence="1" id="KW-0472">Membrane</keyword>
<keyword evidence="3" id="KW-1185">Reference proteome</keyword>
<accession>A0A1M2UUA5</accession>
<protein>
    <submittedName>
        <fullName evidence="2">Uncharacterized protein</fullName>
    </submittedName>
</protein>
<organism evidence="2 3">
    <name type="scientific">Marinobacter nauticus</name>
    <name type="common">Marinobacter hydrocarbonoclasticus</name>
    <name type="synonym">Marinobacter aquaeolei</name>
    <dbReference type="NCBI Taxonomy" id="2743"/>
    <lineage>
        <taxon>Bacteria</taxon>
        <taxon>Pseudomonadati</taxon>
        <taxon>Pseudomonadota</taxon>
        <taxon>Gammaproteobacteria</taxon>
        <taxon>Pseudomonadales</taxon>
        <taxon>Marinobacteraceae</taxon>
        <taxon>Marinobacter</taxon>
    </lineage>
</organism>
<keyword evidence="1" id="KW-0812">Transmembrane</keyword>
<dbReference type="Proteomes" id="UP000183986">
    <property type="component" value="Unassembled WGS sequence"/>
</dbReference>
<gene>
    <name evidence="2" type="ORF">BEE62_01735</name>
</gene>
<evidence type="ECO:0000313" key="2">
    <source>
        <dbReference type="EMBL" id="OJS98928.1"/>
    </source>
</evidence>
<feature type="transmembrane region" description="Helical" evidence="1">
    <location>
        <begin position="62"/>
        <end position="89"/>
    </location>
</feature>